<keyword evidence="3" id="KW-1185">Reference proteome</keyword>
<sequence length="81" mass="8846">MSPATALATPKRDSANSTGTRSVGWTLRGPWSVRSNYGVLTGWLEQSNDESVANNYGNKAKKIGQQVPEIWKVWAIDVPSL</sequence>
<gene>
    <name evidence="2" type="ORF">Tco_0841370</name>
</gene>
<dbReference type="Proteomes" id="UP001151760">
    <property type="component" value="Unassembled WGS sequence"/>
</dbReference>
<evidence type="ECO:0000313" key="2">
    <source>
        <dbReference type="EMBL" id="GJT06908.1"/>
    </source>
</evidence>
<evidence type="ECO:0000313" key="3">
    <source>
        <dbReference type="Proteomes" id="UP001151760"/>
    </source>
</evidence>
<comment type="caution">
    <text evidence="2">The sequence shown here is derived from an EMBL/GenBank/DDBJ whole genome shotgun (WGS) entry which is preliminary data.</text>
</comment>
<proteinExistence type="predicted"/>
<name>A0ABQ5AXI1_9ASTR</name>
<dbReference type="EMBL" id="BQNB010012708">
    <property type="protein sequence ID" value="GJT06908.1"/>
    <property type="molecule type" value="Genomic_DNA"/>
</dbReference>
<accession>A0ABQ5AXI1</accession>
<evidence type="ECO:0000256" key="1">
    <source>
        <dbReference type="SAM" id="MobiDB-lite"/>
    </source>
</evidence>
<protein>
    <submittedName>
        <fullName evidence="2">Uncharacterized protein</fullName>
    </submittedName>
</protein>
<reference evidence="2" key="2">
    <citation type="submission" date="2022-01" db="EMBL/GenBank/DDBJ databases">
        <authorList>
            <person name="Yamashiro T."/>
            <person name="Shiraishi A."/>
            <person name="Satake H."/>
            <person name="Nakayama K."/>
        </authorList>
    </citation>
    <scope>NUCLEOTIDE SEQUENCE</scope>
</reference>
<organism evidence="2 3">
    <name type="scientific">Tanacetum coccineum</name>
    <dbReference type="NCBI Taxonomy" id="301880"/>
    <lineage>
        <taxon>Eukaryota</taxon>
        <taxon>Viridiplantae</taxon>
        <taxon>Streptophyta</taxon>
        <taxon>Embryophyta</taxon>
        <taxon>Tracheophyta</taxon>
        <taxon>Spermatophyta</taxon>
        <taxon>Magnoliopsida</taxon>
        <taxon>eudicotyledons</taxon>
        <taxon>Gunneridae</taxon>
        <taxon>Pentapetalae</taxon>
        <taxon>asterids</taxon>
        <taxon>campanulids</taxon>
        <taxon>Asterales</taxon>
        <taxon>Asteraceae</taxon>
        <taxon>Asteroideae</taxon>
        <taxon>Anthemideae</taxon>
        <taxon>Anthemidinae</taxon>
        <taxon>Tanacetum</taxon>
    </lineage>
</organism>
<reference evidence="2" key="1">
    <citation type="journal article" date="2022" name="Int. J. Mol. Sci.">
        <title>Draft Genome of Tanacetum Coccineum: Genomic Comparison of Closely Related Tanacetum-Family Plants.</title>
        <authorList>
            <person name="Yamashiro T."/>
            <person name="Shiraishi A."/>
            <person name="Nakayama K."/>
            <person name="Satake H."/>
        </authorList>
    </citation>
    <scope>NUCLEOTIDE SEQUENCE</scope>
</reference>
<feature type="region of interest" description="Disordered" evidence="1">
    <location>
        <begin position="1"/>
        <end position="21"/>
    </location>
</feature>